<comment type="caution">
    <text evidence="5">The sequence shown here is derived from an EMBL/GenBank/DDBJ whole genome shotgun (WGS) entry which is preliminary data.</text>
</comment>
<dbReference type="InterPro" id="IPR024072">
    <property type="entry name" value="DHFR-like_dom_sf"/>
</dbReference>
<proteinExistence type="predicted"/>
<dbReference type="Pfam" id="PF01872">
    <property type="entry name" value="RibD_C"/>
    <property type="match status" value="1"/>
</dbReference>
<accession>A0A317JPU5</accession>
<name>A0A317JPU5_9BACT</name>
<dbReference type="InterPro" id="IPR050765">
    <property type="entry name" value="Riboflavin_Biosynth_HTPR"/>
</dbReference>
<dbReference type="Gene3D" id="3.40.430.10">
    <property type="entry name" value="Dihydrofolate Reductase, subunit A"/>
    <property type="match status" value="1"/>
</dbReference>
<dbReference type="GO" id="GO:0009231">
    <property type="term" value="P:riboflavin biosynthetic process"/>
    <property type="evidence" value="ECO:0007669"/>
    <property type="project" value="InterPro"/>
</dbReference>
<evidence type="ECO:0000256" key="3">
    <source>
        <dbReference type="ARBA" id="ARBA00023002"/>
    </source>
</evidence>
<feature type="domain" description="Bacterial bifunctional deaminase-reductase C-terminal" evidence="4">
    <location>
        <begin position="6"/>
        <end position="227"/>
    </location>
</feature>
<keyword evidence="2" id="KW-0521">NADP</keyword>
<dbReference type="PANTHER" id="PTHR38011">
    <property type="entry name" value="DIHYDROFOLATE REDUCTASE FAMILY PROTEIN (AFU_ORTHOLOGUE AFUA_8G06820)"/>
    <property type="match status" value="1"/>
</dbReference>
<evidence type="ECO:0000256" key="1">
    <source>
        <dbReference type="ARBA" id="ARBA00005104"/>
    </source>
</evidence>
<dbReference type="InterPro" id="IPR002734">
    <property type="entry name" value="RibDG_C"/>
</dbReference>
<dbReference type="SUPFAM" id="SSF53597">
    <property type="entry name" value="Dihydrofolate reductase-like"/>
    <property type="match status" value="1"/>
</dbReference>
<evidence type="ECO:0000259" key="4">
    <source>
        <dbReference type="Pfam" id="PF01872"/>
    </source>
</evidence>
<comment type="pathway">
    <text evidence="1">Cofactor biosynthesis; riboflavin biosynthesis.</text>
</comment>
<evidence type="ECO:0000313" key="6">
    <source>
        <dbReference type="Proteomes" id="UP000246104"/>
    </source>
</evidence>
<dbReference type="EMBL" id="PSRQ01000061">
    <property type="protein sequence ID" value="PWU22591.1"/>
    <property type="molecule type" value="Genomic_DNA"/>
</dbReference>
<dbReference type="PANTHER" id="PTHR38011:SF7">
    <property type="entry name" value="2,5-DIAMINO-6-RIBOSYLAMINO-4(3H)-PYRIMIDINONE 5'-PHOSPHATE REDUCTASE"/>
    <property type="match status" value="1"/>
</dbReference>
<organism evidence="5 6">
    <name type="scientific">Candidatus Cerribacteria bacterium 'Amazon FNV 2010 28 9'</name>
    <dbReference type="NCBI Taxonomy" id="2081795"/>
    <lineage>
        <taxon>Bacteria</taxon>
        <taxon>Candidatus Cerribacteria</taxon>
    </lineage>
</organism>
<evidence type="ECO:0000256" key="2">
    <source>
        <dbReference type="ARBA" id="ARBA00022857"/>
    </source>
</evidence>
<dbReference type="GO" id="GO:0008703">
    <property type="term" value="F:5-amino-6-(5-phosphoribosylamino)uracil reductase activity"/>
    <property type="evidence" value="ECO:0007669"/>
    <property type="project" value="InterPro"/>
</dbReference>
<gene>
    <name evidence="5" type="ORF">C5B42_05725</name>
</gene>
<evidence type="ECO:0000313" key="5">
    <source>
        <dbReference type="EMBL" id="PWU22591.1"/>
    </source>
</evidence>
<protein>
    <recommendedName>
        <fullName evidence="4">Bacterial bifunctional deaminase-reductase C-terminal domain-containing protein</fullName>
    </recommendedName>
</protein>
<dbReference type="Proteomes" id="UP000246104">
    <property type="component" value="Unassembled WGS sequence"/>
</dbReference>
<sequence>MPNERPYVICHMMSTIDGKVASGIDGVDILADYFDLYTKTEDELKAKAWMCGRVTMQMFAEGVNTPLHPIEQGVGEQDFLVTKENNIMFGVDTKGMLRWKSNTITLSNVQDPLQLVVIVTNTTPQEYLAYLQEKQISYLFAGEDEIDFSFLLQKIQTIFGIPKLLLEGGALLNGSVMAANAIDEISLLLTPLVANRSSCPSLFERTVQEELQTKRFSLSSVQQTEKDCVWLRYKRN</sequence>
<reference evidence="5 6" key="1">
    <citation type="submission" date="2018-02" db="EMBL/GenBank/DDBJ databases">
        <title>Genomic Reconstructions from Amazon Rainforest and Pasture Soil Reveal Novel Insights into the Physiology of Candidate Phyla in Tropical Sites.</title>
        <authorList>
            <person name="Kroeger M.E."/>
            <person name="Delmont T."/>
            <person name="Eren A.M."/>
            <person name="Guo J."/>
            <person name="Meyer K.M."/>
            <person name="Khan K."/>
            <person name="Rodrigues J.L.M."/>
            <person name="Bohannan B.J.M."/>
            <person name="Tringe S."/>
            <person name="Borges C.D."/>
            <person name="Tiedje J."/>
            <person name="Tsai S.M."/>
            <person name="Nusslein K."/>
        </authorList>
    </citation>
    <scope>NUCLEOTIDE SEQUENCE [LARGE SCALE GENOMIC DNA]</scope>
    <source>
        <strain evidence="5">Amazon FNV 2010 28 9</strain>
    </source>
</reference>
<dbReference type="AlphaFoldDB" id="A0A317JPU5"/>
<keyword evidence="3" id="KW-0560">Oxidoreductase</keyword>